<name>A0ABV8G1E6_9ACTN</name>
<accession>A0ABV8G1E6</accession>
<protein>
    <recommendedName>
        <fullName evidence="3">Transposase</fullName>
    </recommendedName>
</protein>
<proteinExistence type="predicted"/>
<gene>
    <name evidence="1" type="ORF">ACFOY2_11330</name>
</gene>
<organism evidence="1 2">
    <name type="scientific">Nonomuraea purpurea</name>
    <dbReference type="NCBI Taxonomy" id="1849276"/>
    <lineage>
        <taxon>Bacteria</taxon>
        <taxon>Bacillati</taxon>
        <taxon>Actinomycetota</taxon>
        <taxon>Actinomycetes</taxon>
        <taxon>Streptosporangiales</taxon>
        <taxon>Streptosporangiaceae</taxon>
        <taxon>Nonomuraea</taxon>
    </lineage>
</organism>
<reference evidence="2" key="1">
    <citation type="journal article" date="2019" name="Int. J. Syst. Evol. Microbiol.">
        <title>The Global Catalogue of Microorganisms (GCM) 10K type strain sequencing project: providing services to taxonomists for standard genome sequencing and annotation.</title>
        <authorList>
            <consortium name="The Broad Institute Genomics Platform"/>
            <consortium name="The Broad Institute Genome Sequencing Center for Infectious Disease"/>
            <person name="Wu L."/>
            <person name="Ma J."/>
        </authorList>
    </citation>
    <scope>NUCLEOTIDE SEQUENCE [LARGE SCALE GENOMIC DNA]</scope>
    <source>
        <strain evidence="2">TBRC 1276</strain>
    </source>
</reference>
<evidence type="ECO:0000313" key="1">
    <source>
        <dbReference type="EMBL" id="MFC4007818.1"/>
    </source>
</evidence>
<comment type="caution">
    <text evidence="1">The sequence shown here is derived from an EMBL/GenBank/DDBJ whole genome shotgun (WGS) entry which is preliminary data.</text>
</comment>
<keyword evidence="2" id="KW-1185">Reference proteome</keyword>
<evidence type="ECO:0008006" key="3">
    <source>
        <dbReference type="Google" id="ProtNLM"/>
    </source>
</evidence>
<sequence length="93" mass="10641">MADHLRHLGIESRISACEGIALVGIWSVGLTVWCECVAEGWRFRWCVNGLDERSRWRYTSCPATAVETAALRIERLYRSQYLAIHGDVPTEFQ</sequence>
<dbReference type="Proteomes" id="UP001595851">
    <property type="component" value="Unassembled WGS sequence"/>
</dbReference>
<dbReference type="RefSeq" id="WP_379527925.1">
    <property type="nucleotide sequence ID" value="NZ_JBHSBI010000005.1"/>
</dbReference>
<evidence type="ECO:0000313" key="2">
    <source>
        <dbReference type="Proteomes" id="UP001595851"/>
    </source>
</evidence>
<dbReference type="EMBL" id="JBHSBI010000005">
    <property type="protein sequence ID" value="MFC4007818.1"/>
    <property type="molecule type" value="Genomic_DNA"/>
</dbReference>